<organism evidence="15 16">
    <name type="scientific">Drosophila hydei</name>
    <name type="common">Fruit fly</name>
    <dbReference type="NCBI Taxonomy" id="7224"/>
    <lineage>
        <taxon>Eukaryota</taxon>
        <taxon>Metazoa</taxon>
        <taxon>Ecdysozoa</taxon>
        <taxon>Arthropoda</taxon>
        <taxon>Hexapoda</taxon>
        <taxon>Insecta</taxon>
        <taxon>Pterygota</taxon>
        <taxon>Neoptera</taxon>
        <taxon>Endopterygota</taxon>
        <taxon>Diptera</taxon>
        <taxon>Brachycera</taxon>
        <taxon>Muscomorpha</taxon>
        <taxon>Ephydroidea</taxon>
        <taxon>Drosophilidae</taxon>
        <taxon>Drosophila</taxon>
    </lineage>
</organism>
<evidence type="ECO:0000313" key="16">
    <source>
        <dbReference type="RefSeq" id="XP_030082007.1"/>
    </source>
</evidence>
<dbReference type="OrthoDB" id="2789670at2759"/>
<keyword evidence="11" id="KW-0503">Monooxygenase</keyword>
<dbReference type="GO" id="GO:0016705">
    <property type="term" value="F:oxidoreductase activity, acting on paired donors, with incorporation or reduction of molecular oxygen"/>
    <property type="evidence" value="ECO:0007669"/>
    <property type="project" value="InterPro"/>
</dbReference>
<evidence type="ECO:0000256" key="14">
    <source>
        <dbReference type="SAM" id="Phobius"/>
    </source>
</evidence>
<dbReference type="PANTHER" id="PTHR24292">
    <property type="entry name" value="CYTOCHROME P450"/>
    <property type="match status" value="1"/>
</dbReference>
<keyword evidence="7" id="KW-0256">Endoplasmic reticulum</keyword>
<dbReference type="GO" id="GO:0005506">
    <property type="term" value="F:iron ion binding"/>
    <property type="evidence" value="ECO:0007669"/>
    <property type="project" value="InterPro"/>
</dbReference>
<dbReference type="GO" id="GO:0004497">
    <property type="term" value="F:monooxygenase activity"/>
    <property type="evidence" value="ECO:0007669"/>
    <property type="project" value="UniProtKB-KW"/>
</dbReference>
<name>A0A6J2T0I6_DROHY</name>
<dbReference type="KEGG" id="dhe:111602546"/>
<feature type="transmembrane region" description="Helical" evidence="14">
    <location>
        <begin position="990"/>
        <end position="1008"/>
    </location>
</feature>
<dbReference type="RefSeq" id="XP_030082007.1">
    <property type="nucleotide sequence ID" value="XM_030226147.1"/>
</dbReference>
<dbReference type="Pfam" id="PF00067">
    <property type="entry name" value="p450"/>
    <property type="match status" value="3"/>
</dbReference>
<dbReference type="Gene3D" id="1.10.630.10">
    <property type="entry name" value="Cytochrome P450"/>
    <property type="match status" value="3"/>
</dbReference>
<dbReference type="InterPro" id="IPR036396">
    <property type="entry name" value="Cyt_P450_sf"/>
</dbReference>
<keyword evidence="6 13" id="KW-0479">Metal-binding</keyword>
<evidence type="ECO:0000256" key="3">
    <source>
        <dbReference type="ARBA" id="ARBA00004406"/>
    </source>
</evidence>
<evidence type="ECO:0000256" key="7">
    <source>
        <dbReference type="ARBA" id="ARBA00022824"/>
    </source>
</evidence>
<reference evidence="16" key="1">
    <citation type="submission" date="2025-08" db="UniProtKB">
        <authorList>
            <consortium name="RefSeq"/>
        </authorList>
    </citation>
    <scope>IDENTIFICATION</scope>
    <source>
        <strain evidence="16">15085-1641.00</strain>
        <tissue evidence="16">Whole body</tissue>
    </source>
</reference>
<dbReference type="InterPro" id="IPR001128">
    <property type="entry name" value="Cyt_P450"/>
</dbReference>
<dbReference type="PANTHER" id="PTHR24292:SF100">
    <property type="entry name" value="CYTOCHROME P450 6A16, ISOFORM B-RELATED"/>
    <property type="match status" value="1"/>
</dbReference>
<dbReference type="OMA" id="WHVLRKN"/>
<keyword evidence="12 14" id="KW-0472">Membrane</keyword>
<evidence type="ECO:0000256" key="6">
    <source>
        <dbReference type="ARBA" id="ARBA00022723"/>
    </source>
</evidence>
<evidence type="ECO:0000256" key="8">
    <source>
        <dbReference type="ARBA" id="ARBA00022848"/>
    </source>
</evidence>
<comment type="subcellular location">
    <subcellularLocation>
        <location evidence="3">Endoplasmic reticulum membrane</location>
        <topology evidence="3">Peripheral membrane protein</topology>
    </subcellularLocation>
    <subcellularLocation>
        <location evidence="2">Microsome membrane</location>
        <topology evidence="2">Peripheral membrane protein</topology>
    </subcellularLocation>
</comment>
<dbReference type="Proteomes" id="UP000504633">
    <property type="component" value="Unplaced"/>
</dbReference>
<dbReference type="SUPFAM" id="SSF48264">
    <property type="entry name" value="Cytochrome P450"/>
    <property type="match status" value="3"/>
</dbReference>
<dbReference type="InterPro" id="IPR050476">
    <property type="entry name" value="Insect_CytP450_Detox"/>
</dbReference>
<proteinExistence type="inferred from homology"/>
<dbReference type="PRINTS" id="PR00463">
    <property type="entry name" value="EP450I"/>
</dbReference>
<evidence type="ECO:0000256" key="11">
    <source>
        <dbReference type="ARBA" id="ARBA00023033"/>
    </source>
</evidence>
<evidence type="ECO:0000256" key="12">
    <source>
        <dbReference type="ARBA" id="ARBA00023136"/>
    </source>
</evidence>
<dbReference type="PROSITE" id="PS00086">
    <property type="entry name" value="CYTOCHROME_P450"/>
    <property type="match status" value="3"/>
</dbReference>
<evidence type="ECO:0000256" key="13">
    <source>
        <dbReference type="PIRSR" id="PIRSR602401-1"/>
    </source>
</evidence>
<evidence type="ECO:0000256" key="10">
    <source>
        <dbReference type="ARBA" id="ARBA00023004"/>
    </source>
</evidence>
<dbReference type="FunFam" id="1.10.630.10:FF:000042">
    <property type="entry name" value="Cytochrome P450"/>
    <property type="match status" value="3"/>
</dbReference>
<keyword evidence="14" id="KW-0812">Transmembrane</keyword>
<dbReference type="InterPro" id="IPR017972">
    <property type="entry name" value="Cyt_P450_CS"/>
</dbReference>
<accession>A0A6J2T0I6</accession>
<dbReference type="GeneID" id="111602546"/>
<gene>
    <name evidence="16" type="primary">LOC111602546</name>
</gene>
<sequence>MVFLTIALLGVALALLYSFYQNTYNYWERLGVPYERPLPIIGNMKGIGSKLHFRDIHQRFYDRFKGKTPFAGFYMFFKRVAFIMDLDLIKQLLIKDFTTFQDRGVFNNVRDEPLTGHLFTLEGDEWRSMRHKLTPVFTSGKMKHMFGVIVDVGRRLADTMDKEVTAAIADAEIKELCARFTTDVIGTCAFGLECNSLADPYAEFRAKGRMLFEKPRHIQVVQSFIFTNPKLSKKMRLKVLPDDMANFFMNAVRTTVDHRVKNGIKRNDFLDQLIELRAENEEAARQGKGIDLSHGLTIEQMAAQAFVFFVAGFETSSSTMAFCLYELALQQDIQTRLREEIETVLQAQSNGELTYEAIGQMSYLEQVLAETLRKHPILSHLMRLANKDYPVPGTNLVIEQGTSIVIPVHSIHNDPEIYPDPERFDPARFEPEAIQARHQFAYLPFGDGPRNCIGERFGKMQAKVGLISLLRRFKFGVSKQTEIPLIFNKRNFTLSTQNGIILKVERICAASENRLRSVESETRDMLDVIALLLVTLALSFWFVRTRLSYWARRHISHVRPTFPMGNLEGYRKTKHFKDILTPLYESFKSTGAPFAGFYFMLRPVVLVLDLELAKQVLIRDFANFEDRGMYHNERDDPLTGHLFRIDGPKWRPLRQKMSSTFSSGKMKFMFPTVCAVGEQLAQVCAELASNSICGILEINELMARYTSDVIGSCVFGLECNGLRNPEAEFAVMGRRAFTERRHNKLIDGFIESFPKLARRLRLCQIHQDITDFYMRIVRDTVKERESKGIVRNDFMNLLIEMKQRGELTLPEMAAQSFIFFAAGFDTSASTLAFALYELAKQPQIQLKLRQEIELALEAHGGQFTYECMQELRYMELVIAETLRKYPTLPHLSRVSRKYYAAKGNRHFYIEPGQMLFIPVYGIHHDPALYPEPHKFIPERFLADQMAQRPTASWLPFGDGPRNCIGMRFGKMQTSIALFYLLRRLLRSLKMSIVIALLGIIITLLYYAARHRYNYWNRRGIPHDVPKLPKGNLIGWQSKRQLGVIFGDYYQKYKNRNVPFAGFYFFFTKTVIVTDMELVKRVLIKDFNNFENRGIFYNEVDDPLSATLFSIEGHKWRQLRHKLTPTFTSGKMKHMLPLVLKVAEEMAKIFKEKVSEPQVLEVTDLVGRYTADVIGNCAFGLDCNSQRNPDADFVNMGKRAVTERRYRGLLDFFIFGFPRLARRMHLKITIQEVEDFYMRIVRDTINYRLKTKEKRHDFMDMLIEMYQKQQEGNAEEGLTFEELAAQAFIFFVAGFETSSTTMGFALYELAQHQDIQDKLRAEINEVLSKHNNEYTYDNVKQMSYLQQVVMETLRKYPVLPHLTRRTISDYSPGDPKHYIEKGTVVVIPALGIHYDADIYPEPQKFKPERFTEEEITARPACSWLPFGEGPRNCIGSRFGLMQTAVGLAHLIRDFKFSVSPQTQIPMKWVSKNILLSSENGIYLNVEKVSK</sequence>
<feature type="binding site" description="axial binding residue" evidence="13">
    <location>
        <position position="1432"/>
    </location>
    <ligand>
        <name>heme</name>
        <dbReference type="ChEBI" id="CHEBI:30413"/>
    </ligand>
    <ligandPart>
        <name>Fe</name>
        <dbReference type="ChEBI" id="CHEBI:18248"/>
    </ligandPart>
</feature>
<keyword evidence="8" id="KW-0492">Microsome</keyword>
<keyword evidence="14" id="KW-1133">Transmembrane helix</keyword>
<comment type="similarity">
    <text evidence="4">Belongs to the cytochrome P450 family.</text>
</comment>
<evidence type="ECO:0000313" key="15">
    <source>
        <dbReference type="Proteomes" id="UP000504633"/>
    </source>
</evidence>
<dbReference type="GO" id="GO:0005789">
    <property type="term" value="C:endoplasmic reticulum membrane"/>
    <property type="evidence" value="ECO:0007669"/>
    <property type="project" value="UniProtKB-SubCell"/>
</dbReference>
<comment type="cofactor">
    <cofactor evidence="1 13">
        <name>heme</name>
        <dbReference type="ChEBI" id="CHEBI:30413"/>
    </cofactor>
</comment>
<dbReference type="GO" id="GO:0020037">
    <property type="term" value="F:heme binding"/>
    <property type="evidence" value="ECO:0007669"/>
    <property type="project" value="InterPro"/>
</dbReference>
<protein>
    <submittedName>
        <fullName evidence="16">Uncharacterized protein LOC111602546</fullName>
    </submittedName>
</protein>
<evidence type="ECO:0000256" key="5">
    <source>
        <dbReference type="ARBA" id="ARBA00022617"/>
    </source>
</evidence>
<keyword evidence="9" id="KW-0560">Oxidoreductase</keyword>
<dbReference type="InterPro" id="IPR002401">
    <property type="entry name" value="Cyt_P450_E_grp-I"/>
</dbReference>
<evidence type="ECO:0000256" key="2">
    <source>
        <dbReference type="ARBA" id="ARBA00004174"/>
    </source>
</evidence>
<dbReference type="PRINTS" id="PR00385">
    <property type="entry name" value="P450"/>
</dbReference>
<dbReference type="CDD" id="cd11056">
    <property type="entry name" value="CYP6-like"/>
    <property type="match status" value="3"/>
</dbReference>
<evidence type="ECO:0000256" key="4">
    <source>
        <dbReference type="ARBA" id="ARBA00010617"/>
    </source>
</evidence>
<keyword evidence="5 13" id="KW-0349">Heme</keyword>
<evidence type="ECO:0000256" key="1">
    <source>
        <dbReference type="ARBA" id="ARBA00001971"/>
    </source>
</evidence>
<keyword evidence="15" id="KW-1185">Reference proteome</keyword>
<keyword evidence="10 13" id="KW-0408">Iron</keyword>
<evidence type="ECO:0000256" key="9">
    <source>
        <dbReference type="ARBA" id="ARBA00023002"/>
    </source>
</evidence>